<dbReference type="RefSeq" id="WP_376891842.1">
    <property type="nucleotide sequence ID" value="NZ_JBHULS010000001.1"/>
</dbReference>
<evidence type="ECO:0000256" key="1">
    <source>
        <dbReference type="ARBA" id="ARBA00009497"/>
    </source>
</evidence>
<name>A0ABW5KRB5_9FLAO</name>
<evidence type="ECO:0000313" key="5">
    <source>
        <dbReference type="Proteomes" id="UP001597472"/>
    </source>
</evidence>
<dbReference type="InterPro" id="IPR002177">
    <property type="entry name" value="DPS_DNA-bd"/>
</dbReference>
<evidence type="ECO:0000259" key="3">
    <source>
        <dbReference type="Pfam" id="PF00210"/>
    </source>
</evidence>
<dbReference type="InterPro" id="IPR023188">
    <property type="entry name" value="DPS_DNA-bd_CS"/>
</dbReference>
<proteinExistence type="inferred from homology"/>
<dbReference type="CDD" id="cd01043">
    <property type="entry name" value="DPS"/>
    <property type="match status" value="1"/>
</dbReference>
<feature type="domain" description="Ferritin/DPS" evidence="3">
    <location>
        <begin position="17"/>
        <end position="157"/>
    </location>
</feature>
<dbReference type="PIRSF" id="PIRSF005900">
    <property type="entry name" value="Dps"/>
    <property type="match status" value="1"/>
</dbReference>
<dbReference type="InterPro" id="IPR012347">
    <property type="entry name" value="Ferritin-like"/>
</dbReference>
<evidence type="ECO:0000313" key="4">
    <source>
        <dbReference type="EMBL" id="MFD2550899.1"/>
    </source>
</evidence>
<organism evidence="4 5">
    <name type="scientific">Bizionia sediminis</name>
    <dbReference type="NCBI Taxonomy" id="1737064"/>
    <lineage>
        <taxon>Bacteria</taxon>
        <taxon>Pseudomonadati</taxon>
        <taxon>Bacteroidota</taxon>
        <taxon>Flavobacteriia</taxon>
        <taxon>Flavobacteriales</taxon>
        <taxon>Flavobacteriaceae</taxon>
        <taxon>Bizionia</taxon>
    </lineage>
</organism>
<reference evidence="5" key="1">
    <citation type="journal article" date="2019" name="Int. J. Syst. Evol. Microbiol.">
        <title>The Global Catalogue of Microorganisms (GCM) 10K type strain sequencing project: providing services to taxonomists for standard genome sequencing and annotation.</title>
        <authorList>
            <consortium name="The Broad Institute Genomics Platform"/>
            <consortium name="The Broad Institute Genome Sequencing Center for Infectious Disease"/>
            <person name="Wu L."/>
            <person name="Ma J."/>
        </authorList>
    </citation>
    <scope>NUCLEOTIDE SEQUENCE [LARGE SCALE GENOMIC DNA]</scope>
    <source>
        <strain evidence="5">KCTC 42587</strain>
    </source>
</reference>
<comment type="similarity">
    <text evidence="1 2">Belongs to the Dps family.</text>
</comment>
<dbReference type="PRINTS" id="PR01346">
    <property type="entry name" value="HELNAPAPROT"/>
</dbReference>
<dbReference type="Proteomes" id="UP001597472">
    <property type="component" value="Unassembled WGS sequence"/>
</dbReference>
<dbReference type="Gene3D" id="1.20.1260.10">
    <property type="match status" value="1"/>
</dbReference>
<protein>
    <submittedName>
        <fullName evidence="4">Dps family protein</fullName>
    </submittedName>
</protein>
<dbReference type="PROSITE" id="PS00818">
    <property type="entry name" value="DPS_1"/>
    <property type="match status" value="1"/>
</dbReference>
<keyword evidence="5" id="KW-1185">Reference proteome</keyword>
<dbReference type="EMBL" id="JBHULS010000001">
    <property type="protein sequence ID" value="MFD2550899.1"/>
    <property type="molecule type" value="Genomic_DNA"/>
</dbReference>
<gene>
    <name evidence="4" type="ORF">ACFSQP_03625</name>
</gene>
<sequence>MSYLNMQDEKLLPVVVELNTLLADYHLYYQKLRSNHWNILGENFFDLHNKFEELYTDARIKIDEIAERILTLRYHPMSKYSDYLKTSSLSESAALLTDKEMVAETIEDHGKLLKQMNVVLEKADDVSDEGTIDLIGAYIRELEKSSWMLAAWSKDTKEALNKNMIEA</sequence>
<accession>A0ABW5KRB5</accession>
<dbReference type="PANTHER" id="PTHR42932:SF1">
    <property type="entry name" value="GENERAL STRESS PROTEIN 20U"/>
    <property type="match status" value="1"/>
</dbReference>
<evidence type="ECO:0000256" key="2">
    <source>
        <dbReference type="RuleBase" id="RU003875"/>
    </source>
</evidence>
<comment type="caution">
    <text evidence="4">The sequence shown here is derived from an EMBL/GenBank/DDBJ whole genome shotgun (WGS) entry which is preliminary data.</text>
</comment>
<dbReference type="Pfam" id="PF00210">
    <property type="entry name" value="Ferritin"/>
    <property type="match status" value="1"/>
</dbReference>
<dbReference type="InterPro" id="IPR008331">
    <property type="entry name" value="Ferritin_DPS_dom"/>
</dbReference>
<dbReference type="SUPFAM" id="SSF47240">
    <property type="entry name" value="Ferritin-like"/>
    <property type="match status" value="1"/>
</dbReference>
<dbReference type="InterPro" id="IPR009078">
    <property type="entry name" value="Ferritin-like_SF"/>
</dbReference>
<dbReference type="PANTHER" id="PTHR42932">
    <property type="entry name" value="GENERAL STRESS PROTEIN 20U"/>
    <property type="match status" value="1"/>
</dbReference>